<sequence>MLHVTSLAVADGGLALYLTYLTGVASAAVHTAEAVNADATFPLFHPYLHVIGCCLFPPSSHSYHHHLPYYPSLESPMTKAATVNTIKTATETANTKTKSTKKTDSQKETRAPTLYQAFVAAWA</sequence>
<reference evidence="1" key="1">
    <citation type="submission" date="2023-03" db="EMBL/GenBank/DDBJ databases">
        <title>Massive genome expansion in bonnet fungi (Mycena s.s.) driven by repeated elements and novel gene families across ecological guilds.</title>
        <authorList>
            <consortium name="Lawrence Berkeley National Laboratory"/>
            <person name="Harder C.B."/>
            <person name="Miyauchi S."/>
            <person name="Viragh M."/>
            <person name="Kuo A."/>
            <person name="Thoen E."/>
            <person name="Andreopoulos B."/>
            <person name="Lu D."/>
            <person name="Skrede I."/>
            <person name="Drula E."/>
            <person name="Henrissat B."/>
            <person name="Morin E."/>
            <person name="Kohler A."/>
            <person name="Barry K."/>
            <person name="LaButti K."/>
            <person name="Morin E."/>
            <person name="Salamov A."/>
            <person name="Lipzen A."/>
            <person name="Mereny Z."/>
            <person name="Hegedus B."/>
            <person name="Baldrian P."/>
            <person name="Stursova M."/>
            <person name="Weitz H."/>
            <person name="Taylor A."/>
            <person name="Grigoriev I.V."/>
            <person name="Nagy L.G."/>
            <person name="Martin F."/>
            <person name="Kauserud H."/>
        </authorList>
    </citation>
    <scope>NUCLEOTIDE SEQUENCE</scope>
    <source>
        <strain evidence="1">CBHHK067</strain>
    </source>
</reference>
<dbReference type="Proteomes" id="UP001221757">
    <property type="component" value="Unassembled WGS sequence"/>
</dbReference>
<protein>
    <submittedName>
        <fullName evidence="1">Uncharacterized protein</fullName>
    </submittedName>
</protein>
<evidence type="ECO:0000313" key="1">
    <source>
        <dbReference type="EMBL" id="KAJ7645020.1"/>
    </source>
</evidence>
<proteinExistence type="predicted"/>
<organism evidence="1 2">
    <name type="scientific">Mycena rosella</name>
    <name type="common">Pink bonnet</name>
    <name type="synonym">Agaricus rosellus</name>
    <dbReference type="NCBI Taxonomy" id="1033263"/>
    <lineage>
        <taxon>Eukaryota</taxon>
        <taxon>Fungi</taxon>
        <taxon>Dikarya</taxon>
        <taxon>Basidiomycota</taxon>
        <taxon>Agaricomycotina</taxon>
        <taxon>Agaricomycetes</taxon>
        <taxon>Agaricomycetidae</taxon>
        <taxon>Agaricales</taxon>
        <taxon>Marasmiineae</taxon>
        <taxon>Mycenaceae</taxon>
        <taxon>Mycena</taxon>
    </lineage>
</organism>
<accession>A0AAD7CD92</accession>
<comment type="caution">
    <text evidence="1">The sequence shown here is derived from an EMBL/GenBank/DDBJ whole genome shotgun (WGS) entry which is preliminary data.</text>
</comment>
<keyword evidence="2" id="KW-1185">Reference proteome</keyword>
<name>A0AAD7CD92_MYCRO</name>
<gene>
    <name evidence="1" type="ORF">B0H17DRAFT_1216135</name>
</gene>
<dbReference type="EMBL" id="JARKIE010000404">
    <property type="protein sequence ID" value="KAJ7645020.1"/>
    <property type="molecule type" value="Genomic_DNA"/>
</dbReference>
<dbReference type="AlphaFoldDB" id="A0AAD7CD92"/>
<evidence type="ECO:0000313" key="2">
    <source>
        <dbReference type="Proteomes" id="UP001221757"/>
    </source>
</evidence>